<dbReference type="PANTHER" id="PTHR16305">
    <property type="entry name" value="TESTICULAR SOLUBLE ADENYLYL CYCLASE"/>
    <property type="match status" value="1"/>
</dbReference>
<dbReference type="OrthoDB" id="9806704at2"/>
<feature type="domain" description="Guanylate cyclase" evidence="3">
    <location>
        <begin position="44"/>
        <end position="104"/>
    </location>
</feature>
<dbReference type="GO" id="GO:0004016">
    <property type="term" value="F:adenylate cyclase activity"/>
    <property type="evidence" value="ECO:0007669"/>
    <property type="project" value="TreeGrafter"/>
</dbReference>
<dbReference type="Pfam" id="PF00211">
    <property type="entry name" value="Guanylate_cyc"/>
    <property type="match status" value="1"/>
</dbReference>
<dbReference type="CDD" id="cd07302">
    <property type="entry name" value="CHD"/>
    <property type="match status" value="1"/>
</dbReference>
<dbReference type="InterPro" id="IPR029787">
    <property type="entry name" value="Nucleotide_cyclase"/>
</dbReference>
<evidence type="ECO:0000256" key="2">
    <source>
        <dbReference type="ARBA" id="ARBA00022840"/>
    </source>
</evidence>
<evidence type="ECO:0000313" key="5">
    <source>
        <dbReference type="Proteomes" id="UP000199031"/>
    </source>
</evidence>
<dbReference type="PROSITE" id="PS50125">
    <property type="entry name" value="GUANYLATE_CYCLASE_2"/>
    <property type="match status" value="2"/>
</dbReference>
<dbReference type="EMBL" id="FOXQ01000005">
    <property type="protein sequence ID" value="SFQ09401.1"/>
    <property type="molecule type" value="Genomic_DNA"/>
</dbReference>
<feature type="domain" description="Guanylate cyclase" evidence="3">
    <location>
        <begin position="346"/>
        <end position="387"/>
    </location>
</feature>
<dbReference type="Pfam" id="PF13191">
    <property type="entry name" value="AAA_16"/>
    <property type="match status" value="1"/>
</dbReference>
<dbReference type="PANTHER" id="PTHR16305:SF28">
    <property type="entry name" value="GUANYLATE CYCLASE DOMAIN-CONTAINING PROTEIN"/>
    <property type="match status" value="1"/>
</dbReference>
<evidence type="ECO:0000313" key="4">
    <source>
        <dbReference type="EMBL" id="SFQ09401.1"/>
    </source>
</evidence>
<keyword evidence="1" id="KW-0547">Nucleotide-binding</keyword>
<dbReference type="InterPro" id="IPR001054">
    <property type="entry name" value="A/G_cyclase"/>
</dbReference>
<dbReference type="GO" id="GO:0035556">
    <property type="term" value="P:intracellular signal transduction"/>
    <property type="evidence" value="ECO:0007669"/>
    <property type="project" value="InterPro"/>
</dbReference>
<dbReference type="InterPro" id="IPR027417">
    <property type="entry name" value="P-loop_NTPase"/>
</dbReference>
<dbReference type="GO" id="GO:0005737">
    <property type="term" value="C:cytoplasm"/>
    <property type="evidence" value="ECO:0007669"/>
    <property type="project" value="TreeGrafter"/>
</dbReference>
<gene>
    <name evidence="4" type="ORF">SAMN05444277_105115</name>
</gene>
<proteinExistence type="predicted"/>
<reference evidence="4 5" key="1">
    <citation type="submission" date="2016-10" db="EMBL/GenBank/DDBJ databases">
        <authorList>
            <person name="de Groot N.N."/>
        </authorList>
    </citation>
    <scope>NUCLEOTIDE SEQUENCE [LARGE SCALE GENOMIC DNA]</scope>
    <source>
        <strain evidence="4 5">DSM 28286</strain>
    </source>
</reference>
<protein>
    <submittedName>
        <fullName evidence="4">Adenylate and Guanylate cyclase catalytic domain-containing protein</fullName>
    </submittedName>
</protein>
<dbReference type="GO" id="GO:0005524">
    <property type="term" value="F:ATP binding"/>
    <property type="evidence" value="ECO:0007669"/>
    <property type="project" value="UniProtKB-KW"/>
</dbReference>
<dbReference type="RefSeq" id="WP_090657881.1">
    <property type="nucleotide sequence ID" value="NZ_FOXQ01000005.1"/>
</dbReference>
<dbReference type="Gene3D" id="3.40.50.300">
    <property type="entry name" value="P-loop containing nucleotide triphosphate hydrolases"/>
    <property type="match status" value="1"/>
</dbReference>
<dbReference type="InterPro" id="IPR041664">
    <property type="entry name" value="AAA_16"/>
</dbReference>
<dbReference type="Proteomes" id="UP000199031">
    <property type="component" value="Unassembled WGS sequence"/>
</dbReference>
<name>A0A1I5VPM4_9BACT</name>
<evidence type="ECO:0000259" key="3">
    <source>
        <dbReference type="PROSITE" id="PS50125"/>
    </source>
</evidence>
<organism evidence="4 5">
    <name type="scientific">Parafilimonas terrae</name>
    <dbReference type="NCBI Taxonomy" id="1465490"/>
    <lineage>
        <taxon>Bacteria</taxon>
        <taxon>Pseudomonadati</taxon>
        <taxon>Bacteroidota</taxon>
        <taxon>Chitinophagia</taxon>
        <taxon>Chitinophagales</taxon>
        <taxon>Chitinophagaceae</taxon>
        <taxon>Parafilimonas</taxon>
    </lineage>
</organism>
<dbReference type="Gene3D" id="3.30.70.1230">
    <property type="entry name" value="Nucleotide cyclase"/>
    <property type="match status" value="2"/>
</dbReference>
<dbReference type="SUPFAM" id="SSF55073">
    <property type="entry name" value="Nucleotide cyclase"/>
    <property type="match status" value="2"/>
</dbReference>
<dbReference type="GO" id="GO:0009190">
    <property type="term" value="P:cyclic nucleotide biosynthetic process"/>
    <property type="evidence" value="ECO:0007669"/>
    <property type="project" value="InterPro"/>
</dbReference>
<keyword evidence="5" id="KW-1185">Reference proteome</keyword>
<dbReference type="SUPFAM" id="SSF52540">
    <property type="entry name" value="P-loop containing nucleoside triphosphate hydrolases"/>
    <property type="match status" value="1"/>
</dbReference>
<sequence>MKKSKESNSSDLLSVSFVPYILRKQFAENPLRDFGTPATENYATLLWIDICDFSSLCNKLMKDQLHGVEIITDILQNHYSSLLKIITEFGGQPLFFAGDGLMSAWLGDKEEAEKFVAVAAACAQEILNKKSTRNERNELLSLHAVISAGYWQMTELEGVDGNWLFNFSGQVFDDLTLSSHNKAPDEILISEKALACLDKNLQTVPLEYNTYILKEIPKRFSIPQVKELQLTADAVNKLKAFVPKTLTFPITRERLKWIAEIRPVTIVFVKLPNESMHSSENRSKLLTTVAMVTNLVHEYDALLNQVWMDEKESNMLICFGPPPSAHNDNPERGVNLSLQINQLFLNEDMENNIGVCTGMAYCGIIGNDLLRQYTVIGDVVNLSERLAEKAKNKILCDKLTYSSTNKSINFKAPVLYSLKGHREKAALYEPDDNVKKSSGINVYSSFSRNKELEALSGAFENALNGTSCNTLIVEGDSGMGKSKLLDDFKTRMQARGINIVSASGKFLSRNTPYGALSEIFFSILGLHAYQEDAADHLVNKYGYRACLLNAILPLNIPDSNEVQVMAGGQRVLATHNFLLELLNEKAKEHPLIIIIDDAQWLEENSWQLIESINNYLRQCFVVLAFQKTAGNAQTELLRNKGCKTIVLNALSEEEEAKLICERLGVAGISEEVFNSVHAIAKGNPFFCIELADSLRTQELITIENDNCRINKNITTQKISLPETVRGALRRKIDRLNPGSQLSMKAGSVAGFRFSEKIINSIYPIASEKKLVPSFLNEVMESGFTHKEVVDNLDGYSFNNAVAAEVAYEMTLSEQRRHLHRKCAEWYEKNFSANLNLFYVQVAHHWMNADENEKAATYLEKEAIRLFRLGFVKQALDIGLEGVALLGQEFERDKDAVSQKTGRLLNVISALMTNRKIEDLTNLRKLRNTRVETIIRMLLELAPFAHQGQQPEIFALISVTCLLLTLENGNGDAAAEVYSMYSIIHKVITGDTETAFAWSNLAIAVDKKSGFALQARVTFIHCWFIALWMRPLKELISQSQQGADAGFKSGDITYACFNLSLTVVLKSTAGIALDEIIKTAVDNAGRNNQMVVNAAFHLKHEEQVAKAFKGLTASLTSLTDEKYDEEKDIASICETDLFNQVAYYYVSKLKLHVHAGNWAAAIEWGNKALPLLPAFFSQPGYMELEQYYAIAILYIAMDSKEGAAAMMDVADKSIEKFNAWMKHCPDNFLHKALLLQAIKAAADNKFNEAEKMFADAAASAEKAGFIQDSALAWEHLMRMQKKHNLDYKKSLQRALKAYGNWGAAAKVKYLQQEFAV</sequence>
<dbReference type="STRING" id="1465490.SAMN05444277_105115"/>
<evidence type="ECO:0000256" key="1">
    <source>
        <dbReference type="ARBA" id="ARBA00022741"/>
    </source>
</evidence>
<keyword evidence="2" id="KW-0067">ATP-binding</keyword>
<accession>A0A1I5VPM4</accession>